<dbReference type="SUPFAM" id="SSF54427">
    <property type="entry name" value="NTF2-like"/>
    <property type="match status" value="1"/>
</dbReference>
<gene>
    <name evidence="3" type="ORF">K7G82_08510</name>
</gene>
<accession>A0ABS7PNN5</accession>
<evidence type="ECO:0000259" key="2">
    <source>
        <dbReference type="Pfam" id="PF14534"/>
    </source>
</evidence>
<dbReference type="EMBL" id="JAINVV010000004">
    <property type="protein sequence ID" value="MBY8822330.1"/>
    <property type="molecule type" value="Genomic_DNA"/>
</dbReference>
<feature type="signal peptide" evidence="1">
    <location>
        <begin position="1"/>
        <end position="24"/>
    </location>
</feature>
<protein>
    <submittedName>
        <fullName evidence="3">Nuclear transport factor 2 family protein</fullName>
    </submittedName>
</protein>
<keyword evidence="1" id="KW-0732">Signal</keyword>
<evidence type="ECO:0000256" key="1">
    <source>
        <dbReference type="SAM" id="SignalP"/>
    </source>
</evidence>
<reference evidence="3 4" key="1">
    <citation type="submission" date="2021-08" db="EMBL/GenBank/DDBJ databases">
        <authorList>
            <person name="Tuo L."/>
        </authorList>
    </citation>
    <scope>NUCLEOTIDE SEQUENCE [LARGE SCALE GENOMIC DNA]</scope>
    <source>
        <strain evidence="3 4">JCM 31229</strain>
    </source>
</reference>
<dbReference type="Pfam" id="PF14534">
    <property type="entry name" value="DUF4440"/>
    <property type="match status" value="1"/>
</dbReference>
<comment type="caution">
    <text evidence="3">The sequence shown here is derived from an EMBL/GenBank/DDBJ whole genome shotgun (WGS) entry which is preliminary data.</text>
</comment>
<dbReference type="InterPro" id="IPR032710">
    <property type="entry name" value="NTF2-like_dom_sf"/>
</dbReference>
<dbReference type="InterPro" id="IPR027843">
    <property type="entry name" value="DUF4440"/>
</dbReference>
<organism evidence="3 4">
    <name type="scientific">Sphingomonas colocasiae</name>
    <dbReference type="NCBI Taxonomy" id="1848973"/>
    <lineage>
        <taxon>Bacteria</taxon>
        <taxon>Pseudomonadati</taxon>
        <taxon>Pseudomonadota</taxon>
        <taxon>Alphaproteobacteria</taxon>
        <taxon>Sphingomonadales</taxon>
        <taxon>Sphingomonadaceae</taxon>
        <taxon>Sphingomonas</taxon>
    </lineage>
</organism>
<proteinExistence type="predicted"/>
<evidence type="ECO:0000313" key="3">
    <source>
        <dbReference type="EMBL" id="MBY8822330.1"/>
    </source>
</evidence>
<keyword evidence="4" id="KW-1185">Reference proteome</keyword>
<evidence type="ECO:0000313" key="4">
    <source>
        <dbReference type="Proteomes" id="UP000706039"/>
    </source>
</evidence>
<feature type="chain" id="PRO_5046504609" evidence="1">
    <location>
        <begin position="25"/>
        <end position="168"/>
    </location>
</feature>
<feature type="domain" description="DUF4440" evidence="2">
    <location>
        <begin position="47"/>
        <end position="156"/>
    </location>
</feature>
<dbReference type="Proteomes" id="UP000706039">
    <property type="component" value="Unassembled WGS sequence"/>
</dbReference>
<sequence>MPLHFLSLSGILAAALLSAGHAQAATPDPGLRAEITARDAEFFRIFFEGCDPQAVAGMLTDDLEFYHDKQGVVARSAAPFVAQYAKTCEARKAPDAWRSRRELVADTLRVDPVPGYGAIEDGEHVFYERKGDGPEKLVGRAHFTQLWKKEGGAWKIARILSYAHEAVK</sequence>
<dbReference type="Gene3D" id="3.10.450.50">
    <property type="match status" value="1"/>
</dbReference>
<dbReference type="RefSeq" id="WP_222989422.1">
    <property type="nucleotide sequence ID" value="NZ_JAINVV010000004.1"/>
</dbReference>
<name>A0ABS7PNN5_9SPHN</name>